<dbReference type="GO" id="GO:0016787">
    <property type="term" value="F:hydrolase activity"/>
    <property type="evidence" value="ECO:0007669"/>
    <property type="project" value="UniProtKB-KW"/>
</dbReference>
<dbReference type="RefSeq" id="WP_013176621.1">
    <property type="nucleotide sequence ID" value="NC_014221.1"/>
</dbReference>
<proteinExistence type="predicted"/>
<dbReference type="eggNOG" id="COG0494">
    <property type="taxonomic scope" value="Bacteria"/>
</dbReference>
<reference evidence="4 5" key="2">
    <citation type="journal article" date="2011" name="Stand. Genomic Sci.">
        <title>Complete genome sequence of Truepera radiovictrix type strain (RQ-24).</title>
        <authorList>
            <person name="Ivanova N."/>
            <person name="Rohde C."/>
            <person name="Munk C."/>
            <person name="Nolan M."/>
            <person name="Lucas S."/>
            <person name="Del Rio T.G."/>
            <person name="Tice H."/>
            <person name="Deshpande S."/>
            <person name="Cheng J.F."/>
            <person name="Tapia R."/>
            <person name="Han C."/>
            <person name="Goodwin L."/>
            <person name="Pitluck S."/>
            <person name="Liolios K."/>
            <person name="Mavromatis K."/>
            <person name="Mikhailova N."/>
            <person name="Pati A."/>
            <person name="Chen A."/>
            <person name="Palaniappan K."/>
            <person name="Land M."/>
            <person name="Hauser L."/>
            <person name="Chang Y.J."/>
            <person name="Jeffries C.D."/>
            <person name="Brambilla E."/>
            <person name="Rohde M."/>
            <person name="Goker M."/>
            <person name="Tindall B.J."/>
            <person name="Woyke T."/>
            <person name="Bristow J."/>
            <person name="Eisen J.A."/>
            <person name="Markowitz V."/>
            <person name="Hugenholtz P."/>
            <person name="Kyrpides N.C."/>
            <person name="Klenk H.P."/>
            <person name="Lapidus A."/>
        </authorList>
    </citation>
    <scope>NUCLEOTIDE SEQUENCE [LARGE SCALE GENOMIC DNA]</scope>
    <source>
        <strain evidence="5">DSM 17093 / CIP 108686 / LMG 22925 / RQ-24</strain>
    </source>
</reference>
<dbReference type="EMBL" id="CP002049">
    <property type="protein sequence ID" value="ADI13241.1"/>
    <property type="molecule type" value="Genomic_DNA"/>
</dbReference>
<accession>D7CXB7</accession>
<name>D7CXB7_TRURR</name>
<dbReference type="CDD" id="cd18886">
    <property type="entry name" value="NUDIX_MutT_Nudt1"/>
    <property type="match status" value="1"/>
</dbReference>
<evidence type="ECO:0000313" key="4">
    <source>
        <dbReference type="EMBL" id="ADI13241.1"/>
    </source>
</evidence>
<sequence length="168" mass="18753">MLLPNAFALYTALFLQRGDRWLLLQRAPHKRFAPGRWTGLGGRVEPGELGDLRGAALRELQEETGLSADALEDLSLRRVLLHNRPGEPLTALLYFTARLTVDVLPECTEGTLHWVSPRDLAARDLIETTARVLPELVRDVMRAPQGGEAVRLGTAYYEGAAIREVRWS</sequence>
<keyword evidence="2 4" id="KW-0378">Hydrolase</keyword>
<gene>
    <name evidence="4" type="ordered locus">Trad_0099</name>
</gene>
<dbReference type="InterPro" id="IPR000086">
    <property type="entry name" value="NUDIX_hydrolase_dom"/>
</dbReference>
<protein>
    <submittedName>
        <fullName evidence="4">NUDIX hydrolase</fullName>
    </submittedName>
</protein>
<evidence type="ECO:0000256" key="1">
    <source>
        <dbReference type="ARBA" id="ARBA00001946"/>
    </source>
</evidence>
<dbReference type="PANTHER" id="PTHR43046">
    <property type="entry name" value="GDP-MANNOSE MANNOSYL HYDROLASE"/>
    <property type="match status" value="1"/>
</dbReference>
<dbReference type="Proteomes" id="UP000000379">
    <property type="component" value="Chromosome"/>
</dbReference>
<comment type="cofactor">
    <cofactor evidence="1">
        <name>Mg(2+)</name>
        <dbReference type="ChEBI" id="CHEBI:18420"/>
    </cofactor>
</comment>
<reference evidence="5" key="1">
    <citation type="submission" date="2010-05" db="EMBL/GenBank/DDBJ databases">
        <title>The complete genome of Truepera radiovictris DSM 17093.</title>
        <authorList>
            <consortium name="US DOE Joint Genome Institute (JGI-PGF)"/>
            <person name="Lucas S."/>
            <person name="Copeland A."/>
            <person name="Lapidus A."/>
            <person name="Glavina del Rio T."/>
            <person name="Dalin E."/>
            <person name="Tice H."/>
            <person name="Bruce D."/>
            <person name="Goodwin L."/>
            <person name="Pitluck S."/>
            <person name="Kyrpides N."/>
            <person name="Mavromatis K."/>
            <person name="Ovchinnikova G."/>
            <person name="Munk A.C."/>
            <person name="Detter J.C."/>
            <person name="Han C."/>
            <person name="Tapia R."/>
            <person name="Land M."/>
            <person name="Hauser L."/>
            <person name="Markowitz V."/>
            <person name="Cheng J.-F."/>
            <person name="Hugenholtz P."/>
            <person name="Woyke T."/>
            <person name="Wu D."/>
            <person name="Tindall B."/>
            <person name="Pomrenke H.G."/>
            <person name="Brambilla E."/>
            <person name="Klenk H.-P."/>
            <person name="Eisen J.A."/>
        </authorList>
    </citation>
    <scope>NUCLEOTIDE SEQUENCE [LARGE SCALE GENOMIC DNA]</scope>
    <source>
        <strain evidence="5">DSM 17093 / CIP 108686 / LMG 22925 / RQ-24</strain>
    </source>
</reference>
<dbReference type="InterPro" id="IPR015797">
    <property type="entry name" value="NUDIX_hydrolase-like_dom_sf"/>
</dbReference>
<evidence type="ECO:0000313" key="5">
    <source>
        <dbReference type="Proteomes" id="UP000000379"/>
    </source>
</evidence>
<evidence type="ECO:0000256" key="2">
    <source>
        <dbReference type="ARBA" id="ARBA00022801"/>
    </source>
</evidence>
<dbReference type="STRING" id="649638.Trad_0099"/>
<organism evidence="4 5">
    <name type="scientific">Truepera radiovictrix (strain DSM 17093 / CIP 108686 / LMG 22925 / RQ-24)</name>
    <dbReference type="NCBI Taxonomy" id="649638"/>
    <lineage>
        <taxon>Bacteria</taxon>
        <taxon>Thermotogati</taxon>
        <taxon>Deinococcota</taxon>
        <taxon>Deinococci</taxon>
        <taxon>Trueperales</taxon>
        <taxon>Trueperaceae</taxon>
        <taxon>Truepera</taxon>
    </lineage>
</organism>
<dbReference type="AlphaFoldDB" id="D7CXB7"/>
<keyword evidence="5" id="KW-1185">Reference proteome</keyword>
<dbReference type="Gene3D" id="3.90.79.10">
    <property type="entry name" value="Nucleoside Triphosphate Pyrophosphohydrolase"/>
    <property type="match status" value="1"/>
</dbReference>
<dbReference type="PROSITE" id="PS51462">
    <property type="entry name" value="NUDIX"/>
    <property type="match status" value="1"/>
</dbReference>
<dbReference type="SUPFAM" id="SSF55811">
    <property type="entry name" value="Nudix"/>
    <property type="match status" value="1"/>
</dbReference>
<dbReference type="HOGENOM" id="CLU_1562163_0_0_0"/>
<feature type="domain" description="Nudix hydrolase" evidence="3">
    <location>
        <begin position="4"/>
        <end position="138"/>
    </location>
</feature>
<evidence type="ECO:0000259" key="3">
    <source>
        <dbReference type="PROSITE" id="PS51462"/>
    </source>
</evidence>
<dbReference type="Pfam" id="PF00293">
    <property type="entry name" value="NUDIX"/>
    <property type="match status" value="1"/>
</dbReference>
<dbReference type="KEGG" id="tra:Trad_0099"/>
<dbReference type="OrthoDB" id="9804563at2"/>
<dbReference type="PANTHER" id="PTHR43046:SF14">
    <property type="entry name" value="MUTT_NUDIX FAMILY PROTEIN"/>
    <property type="match status" value="1"/>
</dbReference>